<dbReference type="EMBL" id="UOFQ01000061">
    <property type="protein sequence ID" value="VAW87240.1"/>
    <property type="molecule type" value="Genomic_DNA"/>
</dbReference>
<feature type="compositionally biased region" description="Low complexity" evidence="1">
    <location>
        <begin position="122"/>
        <end position="133"/>
    </location>
</feature>
<dbReference type="InterPro" id="IPR021973">
    <property type="entry name" value="SprA-related"/>
</dbReference>
<name>A0A3B0ZE07_9ZZZZ</name>
<accession>A0A3B0ZE07</accession>
<gene>
    <name evidence="2" type="ORF">MNBD_GAMMA17-1693</name>
</gene>
<feature type="region of interest" description="Disordered" evidence="1">
    <location>
        <begin position="237"/>
        <end position="258"/>
    </location>
</feature>
<feature type="compositionally biased region" description="Polar residues" evidence="1">
    <location>
        <begin position="20"/>
        <end position="34"/>
    </location>
</feature>
<proteinExistence type="predicted"/>
<feature type="compositionally biased region" description="Low complexity" evidence="1">
    <location>
        <begin position="243"/>
        <end position="253"/>
    </location>
</feature>
<feature type="compositionally biased region" description="Polar residues" evidence="1">
    <location>
        <begin position="276"/>
        <end position="290"/>
    </location>
</feature>
<feature type="region of interest" description="Disordered" evidence="1">
    <location>
        <begin position="339"/>
        <end position="413"/>
    </location>
</feature>
<sequence>MIINSQPPISPALNREPIRPQSSVDSSPESTVIQDQKVAPVPDVRVVQQANEIANSNALKDPKLDLEQEAKPQLLAAEEKQVAPGQEKVNSHVILTESEQRQVQQLADRDREVRTHEQAHLSAAGSRATSGASFTYTDGPDGKRYATGGEVSVDTSPVRGDPEATLRAAELIQRAALAPAEPSTQDRQVAAAANAMAQVASTELSQQRVAESQIRASGLSQSESSLVSDSEITGETAVEVTPAVSSEQSSAVAVDRRDVQTQNRQQLLEDVFSSVQRGLNDGSPGTNIDSFNPVAQAGSTAQSSGVDVSVQARGAEVSAVAPAVRSVIAPANVEEAGQTDVSREASLTSAEVVPASRSSRASADTGAASPDVAPVDQRDEQVKNRQQQLEGAFSEGAQGLGGEPRGTNLDYFL</sequence>
<dbReference type="AlphaFoldDB" id="A0A3B0ZE07"/>
<organism evidence="2">
    <name type="scientific">hydrothermal vent metagenome</name>
    <dbReference type="NCBI Taxonomy" id="652676"/>
    <lineage>
        <taxon>unclassified sequences</taxon>
        <taxon>metagenomes</taxon>
        <taxon>ecological metagenomes</taxon>
    </lineage>
</organism>
<feature type="region of interest" description="Disordered" evidence="1">
    <location>
        <begin position="276"/>
        <end position="298"/>
    </location>
</feature>
<evidence type="ECO:0000313" key="2">
    <source>
        <dbReference type="EMBL" id="VAW87240.1"/>
    </source>
</evidence>
<protein>
    <submittedName>
        <fullName evidence="2">SrpA-related protein</fullName>
    </submittedName>
</protein>
<feature type="region of interest" description="Disordered" evidence="1">
    <location>
        <begin position="1"/>
        <end position="39"/>
    </location>
</feature>
<reference evidence="2" key="1">
    <citation type="submission" date="2018-06" db="EMBL/GenBank/DDBJ databases">
        <authorList>
            <person name="Zhirakovskaya E."/>
        </authorList>
    </citation>
    <scope>NUCLEOTIDE SEQUENCE</scope>
</reference>
<dbReference type="Pfam" id="PF12118">
    <property type="entry name" value="SprA-related"/>
    <property type="match status" value="1"/>
</dbReference>
<evidence type="ECO:0000256" key="1">
    <source>
        <dbReference type="SAM" id="MobiDB-lite"/>
    </source>
</evidence>
<feature type="region of interest" description="Disordered" evidence="1">
    <location>
        <begin position="120"/>
        <end position="160"/>
    </location>
</feature>
<feature type="compositionally biased region" description="Low complexity" evidence="1">
    <location>
        <begin position="349"/>
        <end position="369"/>
    </location>
</feature>